<name>A0A5T2BI10_CAMJU</name>
<dbReference type="AlphaFoldDB" id="A0A5T2BI10"/>
<reference evidence="1" key="1">
    <citation type="submission" date="2018-08" db="EMBL/GenBank/DDBJ databases">
        <authorList>
            <consortium name="PulseNet: The National Subtyping Network for Foodborne Disease Surveillance"/>
            <person name="Tarr C.L."/>
            <person name="Trees E."/>
            <person name="Katz L.S."/>
            <person name="Carleton-Romer H.A."/>
            <person name="Stroika S."/>
            <person name="Kucerova Z."/>
            <person name="Roache K.F."/>
            <person name="Sabol A.L."/>
            <person name="Besser J."/>
            <person name="Gerner-Smidt P."/>
        </authorList>
    </citation>
    <scope>NUCLEOTIDE SEQUENCE</scope>
    <source>
        <strain evidence="1">PNUSAC005796</strain>
    </source>
</reference>
<accession>A0A5T2BI10</accession>
<sequence>MDTKRKKTDEWEEIGIKDFNEVLYAEELKYNKINEIYELPYHEICTKKENSKSRFKLEIDQIVIKSDKIKIKEVDMEKIGYEDFILYKSILEEKERLIYVYKDSNDTMYIPIKNRNYFIKEEIKKQ</sequence>
<comment type="caution">
    <text evidence="1">The sequence shown here is derived from an EMBL/GenBank/DDBJ whole genome shotgun (WGS) entry which is preliminary data.</text>
</comment>
<gene>
    <name evidence="1" type="ORF">D0Y30_05850</name>
</gene>
<dbReference type="RefSeq" id="WP_052799449.1">
    <property type="nucleotide sequence ID" value="NZ_CP148155.1"/>
</dbReference>
<proteinExistence type="predicted"/>
<organism evidence="1">
    <name type="scientific">Campylobacter jejuni</name>
    <dbReference type="NCBI Taxonomy" id="197"/>
    <lineage>
        <taxon>Bacteria</taxon>
        <taxon>Pseudomonadati</taxon>
        <taxon>Campylobacterota</taxon>
        <taxon>Epsilonproteobacteria</taxon>
        <taxon>Campylobacterales</taxon>
        <taxon>Campylobacteraceae</taxon>
        <taxon>Campylobacter</taxon>
    </lineage>
</organism>
<protein>
    <submittedName>
        <fullName evidence="1">Uncharacterized protein</fullName>
    </submittedName>
</protein>
<evidence type="ECO:0000313" key="1">
    <source>
        <dbReference type="EMBL" id="EAL9779345.1"/>
    </source>
</evidence>
<dbReference type="EMBL" id="AACSUV010000008">
    <property type="protein sequence ID" value="EAL9779345.1"/>
    <property type="molecule type" value="Genomic_DNA"/>
</dbReference>